<evidence type="ECO:0000313" key="2">
    <source>
        <dbReference type="EMBL" id="RKR76063.1"/>
    </source>
</evidence>
<keyword evidence="1" id="KW-0472">Membrane</keyword>
<keyword evidence="3" id="KW-1185">Reference proteome</keyword>
<gene>
    <name evidence="2" type="ORF">C8E83_3227</name>
</gene>
<reference evidence="2 3" key="1">
    <citation type="submission" date="2018-10" db="EMBL/GenBank/DDBJ databases">
        <title>Sequencing the genomes of 1000 actinobacteria strains.</title>
        <authorList>
            <person name="Klenk H.-P."/>
        </authorList>
    </citation>
    <scope>NUCLEOTIDE SEQUENCE [LARGE SCALE GENOMIC DNA]</scope>
    <source>
        <strain evidence="2 3">DSM 17894</strain>
    </source>
</reference>
<organism evidence="2 3">
    <name type="scientific">Frondihabitans australicus</name>
    <dbReference type="NCBI Taxonomy" id="386892"/>
    <lineage>
        <taxon>Bacteria</taxon>
        <taxon>Bacillati</taxon>
        <taxon>Actinomycetota</taxon>
        <taxon>Actinomycetes</taxon>
        <taxon>Micrococcales</taxon>
        <taxon>Microbacteriaceae</taxon>
        <taxon>Frondihabitans</taxon>
    </lineage>
</organism>
<sequence>MAAVVGETTGRSPVPRATLLWLGLGALVVVLFFVTIAVLNSTVYSASGFAKSYVDAINRGDTASALALAGVQPTGASGDELLTVSEKGAFRSVRVVGDVTERDGDHRVAVTYETTTGAQEQTIRFTIRPSGTFGGLFGRWEFATPPTASIDVTPRNDPRFTADGVEVTTKGADLATRYTVLAPAAFTLSHSSTYLTARDTTVSADAVGQVVSAAVDVEPRASFTAKVRADVTKYLRTDCLPQKVLLPSGCPFGESVDDRLTGDPTWTMATYPAVSLQPTATAGVWDVVAATGVAHLNVGAESLYDGHDYTIDKNVPFRVSYQVTIGSDNGLTITPK</sequence>
<accession>A0A495IJB5</accession>
<proteinExistence type="predicted"/>
<feature type="transmembrane region" description="Helical" evidence="1">
    <location>
        <begin position="20"/>
        <end position="39"/>
    </location>
</feature>
<keyword evidence="1" id="KW-0812">Transmembrane</keyword>
<dbReference type="AlphaFoldDB" id="A0A495IJB5"/>
<protein>
    <submittedName>
        <fullName evidence="2">Uncharacterized protein</fullName>
    </submittedName>
</protein>
<comment type="caution">
    <text evidence="2">The sequence shown here is derived from an EMBL/GenBank/DDBJ whole genome shotgun (WGS) entry which is preliminary data.</text>
</comment>
<dbReference type="EMBL" id="RBKS01000001">
    <property type="protein sequence ID" value="RKR76063.1"/>
    <property type="molecule type" value="Genomic_DNA"/>
</dbReference>
<name>A0A495IJB5_9MICO</name>
<dbReference type="Proteomes" id="UP000280008">
    <property type="component" value="Unassembled WGS sequence"/>
</dbReference>
<evidence type="ECO:0000256" key="1">
    <source>
        <dbReference type="SAM" id="Phobius"/>
    </source>
</evidence>
<dbReference type="RefSeq" id="WP_121370968.1">
    <property type="nucleotide sequence ID" value="NZ_RBKS01000001.1"/>
</dbReference>
<evidence type="ECO:0000313" key="3">
    <source>
        <dbReference type="Proteomes" id="UP000280008"/>
    </source>
</evidence>
<keyword evidence="1" id="KW-1133">Transmembrane helix</keyword>
<dbReference type="OrthoDB" id="3818356at2"/>